<organism evidence="3 4">
    <name type="scientific">Syntrophotalea acetylenica</name>
    <name type="common">Pelobacter acetylenicus</name>
    <dbReference type="NCBI Taxonomy" id="29542"/>
    <lineage>
        <taxon>Bacteria</taxon>
        <taxon>Pseudomonadati</taxon>
        <taxon>Thermodesulfobacteriota</taxon>
        <taxon>Desulfuromonadia</taxon>
        <taxon>Desulfuromonadales</taxon>
        <taxon>Syntrophotaleaceae</taxon>
        <taxon>Syntrophotalea</taxon>
    </lineage>
</organism>
<accession>A0A1L3GIS4</accession>
<feature type="region of interest" description="Disordered" evidence="1">
    <location>
        <begin position="189"/>
        <end position="327"/>
    </location>
</feature>
<evidence type="ECO:0000256" key="1">
    <source>
        <dbReference type="SAM" id="MobiDB-lite"/>
    </source>
</evidence>
<reference evidence="3 4" key="1">
    <citation type="journal article" date="2017" name="Genome Announc.">
        <title>Complete Genome Sequences of Two Acetylene-Fermenting Pelobacter acetylenicus Strains.</title>
        <authorList>
            <person name="Sutton J.M."/>
            <person name="Baesman S.M."/>
            <person name="Fierst J.L."/>
            <person name="Poret-Peterson A.T."/>
            <person name="Oremland R.S."/>
            <person name="Dunlap D.S."/>
            <person name="Akob D.M."/>
        </authorList>
    </citation>
    <scope>NUCLEOTIDE SEQUENCE [LARGE SCALE GENOMIC DNA]</scope>
    <source>
        <strain evidence="3 4">DSM 3247</strain>
    </source>
</reference>
<dbReference type="RefSeq" id="WP_072287661.1">
    <property type="nucleotide sequence ID" value="NZ_CP015455.1"/>
</dbReference>
<keyword evidence="2" id="KW-0472">Membrane</keyword>
<dbReference type="OrthoDB" id="9973584at2"/>
<dbReference type="AlphaFoldDB" id="A0A1L3GIS4"/>
<keyword evidence="4" id="KW-1185">Reference proteome</keyword>
<sequence>MMILKESLYGWGVCNIPQPRATLDVFADRRNNAAAAPVERRSPGSATGFWSIWVELARRDFPLGQLAGVIGGALAMILFMAWASFYLPVAEPIPQPSVEILARVPEMPVAPQERAPDAPVPPPASRDRVLAATPPVPQVAPPPKAVVPPRKVALSAPPKVNIIPRKVSREPVLPGPEKVVRSYRDAAVAAGPMPSSQPATRFEMTSRQGPLVASTDVGERYRGDSPAKSSAMPVSRRARLSAGNTTEVDLPQTAMATRNFSMTRSSQTLRGSGSSSSFAPRGHADDISLGSHSGIRGGGRANVAPSSGFEGLPSGASRNASSRIGTMGGGKDVDIPVLAGLGAASGLPGGNAVSSVAPAGDGNASSGLKFDGVGDGHYDPARMISLNQLKACIDPDAEFNLKASLATALDTDGRCAVRNMVFFFKHPENGYTLQVDVYNPDNFVDRCDALRAAIRCVNP</sequence>
<protein>
    <submittedName>
        <fullName evidence="3">Uncharacterized protein</fullName>
    </submittedName>
</protein>
<keyword evidence="2" id="KW-1133">Transmembrane helix</keyword>
<dbReference type="EMBL" id="CP015518">
    <property type="protein sequence ID" value="APG25819.1"/>
    <property type="molecule type" value="Genomic_DNA"/>
</dbReference>
<feature type="compositionally biased region" description="Polar residues" evidence="1">
    <location>
        <begin position="194"/>
        <end position="208"/>
    </location>
</feature>
<dbReference type="Proteomes" id="UP000182264">
    <property type="component" value="Chromosome"/>
</dbReference>
<proteinExistence type="predicted"/>
<name>A0A1L3GIS4_SYNAC</name>
<evidence type="ECO:0000256" key="2">
    <source>
        <dbReference type="SAM" id="Phobius"/>
    </source>
</evidence>
<evidence type="ECO:0000313" key="4">
    <source>
        <dbReference type="Proteomes" id="UP000182264"/>
    </source>
</evidence>
<feature type="compositionally biased region" description="Low complexity" evidence="1">
    <location>
        <begin position="263"/>
        <end position="277"/>
    </location>
</feature>
<gene>
    <name evidence="3" type="ORF">A7E75_12960</name>
</gene>
<feature type="transmembrane region" description="Helical" evidence="2">
    <location>
        <begin position="66"/>
        <end position="87"/>
    </location>
</feature>
<evidence type="ECO:0000313" key="3">
    <source>
        <dbReference type="EMBL" id="APG25819.1"/>
    </source>
</evidence>
<dbReference type="STRING" id="29542.A6070_06975"/>
<keyword evidence="2" id="KW-0812">Transmembrane</keyword>
<dbReference type="KEGG" id="pace:A6070_06975"/>